<dbReference type="EMBL" id="CP024724">
    <property type="protein sequence ID" value="ATV27034.1"/>
    <property type="molecule type" value="Genomic_DNA"/>
</dbReference>
<dbReference type="GO" id="GO:0030527">
    <property type="term" value="F:structural constituent of chromatin"/>
    <property type="evidence" value="ECO:0007669"/>
    <property type="project" value="InterPro"/>
</dbReference>
<name>A0A2D3L8Z1_PREIN</name>
<organism evidence="3 4">
    <name type="scientific">Prevotella intermedia</name>
    <dbReference type="NCBI Taxonomy" id="28131"/>
    <lineage>
        <taxon>Bacteria</taxon>
        <taxon>Pseudomonadati</taxon>
        <taxon>Bacteroidota</taxon>
        <taxon>Bacteroidia</taxon>
        <taxon>Bacteroidales</taxon>
        <taxon>Prevotellaceae</taxon>
        <taxon>Prevotella</taxon>
    </lineage>
</organism>
<dbReference type="InterPro" id="IPR010992">
    <property type="entry name" value="IHF-like_DNA-bd_dom_sf"/>
</dbReference>
<evidence type="ECO:0000256" key="1">
    <source>
        <dbReference type="ARBA" id="ARBA00010529"/>
    </source>
</evidence>
<dbReference type="Gene3D" id="4.10.520.10">
    <property type="entry name" value="IHF-like DNA-binding proteins"/>
    <property type="match status" value="1"/>
</dbReference>
<dbReference type="GO" id="GO:0003677">
    <property type="term" value="F:DNA binding"/>
    <property type="evidence" value="ECO:0007669"/>
    <property type="project" value="UniProtKB-KW"/>
</dbReference>
<protein>
    <submittedName>
        <fullName evidence="3">HU family DNA-binding protein</fullName>
    </submittedName>
</protein>
<sequence>MKQETITSKDLLRIAKRRSGLSQETLRKSLHALLGAISETLDDNKRIALDSFECFELKVMKERTIIPPPPHNTPIVVPTHQAVRFRPYKYILLYHIKY</sequence>
<gene>
    <name evidence="3" type="ORF">CTM62_09430</name>
</gene>
<dbReference type="InterPro" id="IPR000119">
    <property type="entry name" value="Hist_DNA-bd"/>
</dbReference>
<dbReference type="Pfam" id="PF00216">
    <property type="entry name" value="Bac_DNA_binding"/>
    <property type="match status" value="1"/>
</dbReference>
<dbReference type="Proteomes" id="UP000229630">
    <property type="component" value="Chromosome 2"/>
</dbReference>
<evidence type="ECO:0000313" key="3">
    <source>
        <dbReference type="EMBL" id="ATV27034.1"/>
    </source>
</evidence>
<dbReference type="SUPFAM" id="SSF47729">
    <property type="entry name" value="IHF-like DNA-binding proteins"/>
    <property type="match status" value="1"/>
</dbReference>
<evidence type="ECO:0000256" key="2">
    <source>
        <dbReference type="ARBA" id="ARBA00023125"/>
    </source>
</evidence>
<evidence type="ECO:0000313" key="4">
    <source>
        <dbReference type="Proteomes" id="UP000229630"/>
    </source>
</evidence>
<accession>A0A2D3L8Z1</accession>
<comment type="similarity">
    <text evidence="1">Belongs to the bacterial histone-like protein family.</text>
</comment>
<dbReference type="RefSeq" id="WP_100019897.1">
    <property type="nucleotide sequence ID" value="NZ_CP024724.1"/>
</dbReference>
<keyword evidence="2 3" id="KW-0238">DNA-binding</keyword>
<proteinExistence type="inferred from homology"/>
<reference evidence="3 4" key="1">
    <citation type="submission" date="2017-11" db="EMBL/GenBank/DDBJ databases">
        <title>Genome sequencing of Prevotella intermedia KCOM 2837.</title>
        <authorList>
            <person name="Kook J.-K."/>
            <person name="Park S.-N."/>
            <person name="Lim Y.K."/>
        </authorList>
    </citation>
    <scope>NUCLEOTIDE SEQUENCE [LARGE SCALE GENOMIC DNA]</scope>
    <source>
        <strain evidence="3 4">KCOM 2837</strain>
    </source>
</reference>
<dbReference type="AlphaFoldDB" id="A0A2D3L8Z1"/>
<dbReference type="CDD" id="cd13832">
    <property type="entry name" value="IHF"/>
    <property type="match status" value="1"/>
</dbReference>